<dbReference type="EMBL" id="JAKLMC020000042">
    <property type="protein sequence ID" value="KAK5948863.1"/>
    <property type="molecule type" value="Genomic_DNA"/>
</dbReference>
<organism evidence="3 4">
    <name type="scientific">Knufia fluminis</name>
    <dbReference type="NCBI Taxonomy" id="191047"/>
    <lineage>
        <taxon>Eukaryota</taxon>
        <taxon>Fungi</taxon>
        <taxon>Dikarya</taxon>
        <taxon>Ascomycota</taxon>
        <taxon>Pezizomycotina</taxon>
        <taxon>Eurotiomycetes</taxon>
        <taxon>Chaetothyriomycetidae</taxon>
        <taxon>Chaetothyriales</taxon>
        <taxon>Trichomeriaceae</taxon>
        <taxon>Knufia</taxon>
    </lineage>
</organism>
<protein>
    <recommendedName>
        <fullName evidence="2">Aminoglycoside phosphotransferase domain-containing protein</fullName>
    </recommendedName>
</protein>
<dbReference type="AlphaFoldDB" id="A0AAN8EDH2"/>
<evidence type="ECO:0000259" key="2">
    <source>
        <dbReference type="Pfam" id="PF01636"/>
    </source>
</evidence>
<dbReference type="InterPro" id="IPR002575">
    <property type="entry name" value="Aminoglycoside_PTrfase"/>
</dbReference>
<dbReference type="InterPro" id="IPR011009">
    <property type="entry name" value="Kinase-like_dom_sf"/>
</dbReference>
<keyword evidence="4" id="KW-1185">Reference proteome</keyword>
<feature type="region of interest" description="Disordered" evidence="1">
    <location>
        <begin position="272"/>
        <end position="307"/>
    </location>
</feature>
<dbReference type="PANTHER" id="PTHR21310">
    <property type="entry name" value="AMINOGLYCOSIDE PHOSPHOTRANSFERASE-RELATED-RELATED"/>
    <property type="match status" value="1"/>
</dbReference>
<feature type="domain" description="Aminoglycoside phosphotransferase" evidence="2">
    <location>
        <begin position="51"/>
        <end position="234"/>
    </location>
</feature>
<dbReference type="Proteomes" id="UP001316803">
    <property type="component" value="Unassembled WGS sequence"/>
</dbReference>
<evidence type="ECO:0000256" key="1">
    <source>
        <dbReference type="SAM" id="MobiDB-lite"/>
    </source>
</evidence>
<name>A0AAN8EDH2_9EURO</name>
<evidence type="ECO:0000313" key="3">
    <source>
        <dbReference type="EMBL" id="KAK5948863.1"/>
    </source>
</evidence>
<dbReference type="InterPro" id="IPR051678">
    <property type="entry name" value="AGP_Transferase"/>
</dbReference>
<gene>
    <name evidence="3" type="ORF">OHC33_010114</name>
</gene>
<comment type="caution">
    <text evidence="3">The sequence shown here is derived from an EMBL/GenBank/DDBJ whole genome shotgun (WGS) entry which is preliminary data.</text>
</comment>
<feature type="compositionally biased region" description="Basic and acidic residues" evidence="1">
    <location>
        <begin position="291"/>
        <end position="307"/>
    </location>
</feature>
<reference evidence="3 4" key="1">
    <citation type="submission" date="2022-12" db="EMBL/GenBank/DDBJ databases">
        <title>Genomic features and morphological characterization of a novel Knufia sp. strain isolated from spacecraft assembly facility.</title>
        <authorList>
            <person name="Teixeira M."/>
            <person name="Chander A.M."/>
            <person name="Stajich J.E."/>
            <person name="Venkateswaran K."/>
        </authorList>
    </citation>
    <scope>NUCLEOTIDE SEQUENCE [LARGE SCALE GENOMIC DNA]</scope>
    <source>
        <strain evidence="3 4">FJI-L2-BK-P2</strain>
    </source>
</reference>
<sequence>MEEPQSEYDELPYGLRWRMHFGSLERDPHSGNEVMRMSNNRIVQTHCESTEYQALQLIDKHTSIPAYRVISIFNRPEGKVVEYEAIPGKPLESVWSALSMDKKRRIVSDMGRFMEQLRKMTPPKHFVIGDSTMGAALDRRFGPGKIGPFYTLDAFHDYLRRGHKPQEFRGDCVEKVHEKRPTSDQSYVLKFTHGNLTPNNILVDDSGRVRALIGWECSGWYPEYWEYVQMCQNTDTNSLAGEEWLDMMKGVTTAYDDELQCDQAIRTRFRSEDYGRPRSVRPPSPSPSVLRMERDEIDDKNTENTSG</sequence>
<evidence type="ECO:0000313" key="4">
    <source>
        <dbReference type="Proteomes" id="UP001316803"/>
    </source>
</evidence>
<dbReference type="Pfam" id="PF01636">
    <property type="entry name" value="APH"/>
    <property type="match status" value="1"/>
</dbReference>
<dbReference type="SUPFAM" id="SSF56112">
    <property type="entry name" value="Protein kinase-like (PK-like)"/>
    <property type="match status" value="1"/>
</dbReference>
<dbReference type="PANTHER" id="PTHR21310:SF15">
    <property type="entry name" value="AMINOGLYCOSIDE PHOSPHOTRANSFERASE DOMAIN-CONTAINING PROTEIN"/>
    <property type="match status" value="1"/>
</dbReference>
<proteinExistence type="predicted"/>
<accession>A0AAN8EDH2</accession>
<dbReference type="Gene3D" id="3.90.1200.10">
    <property type="match status" value="1"/>
</dbReference>